<comment type="caution">
    <text evidence="2">The sequence shown here is derived from an EMBL/GenBank/DDBJ whole genome shotgun (WGS) entry which is preliminary data.</text>
</comment>
<keyword evidence="3" id="KW-1185">Reference proteome</keyword>
<protein>
    <submittedName>
        <fullName evidence="2">Uncharacterized protein</fullName>
    </submittedName>
</protein>
<proteinExistence type="predicted"/>
<evidence type="ECO:0000256" key="1">
    <source>
        <dbReference type="SAM" id="MobiDB-lite"/>
    </source>
</evidence>
<evidence type="ECO:0000313" key="2">
    <source>
        <dbReference type="EMBL" id="TDG39441.1"/>
    </source>
</evidence>
<organism evidence="2 3">
    <name type="scientific">Drosophila navojoa</name>
    <name type="common">Fruit fly</name>
    <dbReference type="NCBI Taxonomy" id="7232"/>
    <lineage>
        <taxon>Eukaryota</taxon>
        <taxon>Metazoa</taxon>
        <taxon>Ecdysozoa</taxon>
        <taxon>Arthropoda</taxon>
        <taxon>Hexapoda</taxon>
        <taxon>Insecta</taxon>
        <taxon>Pterygota</taxon>
        <taxon>Neoptera</taxon>
        <taxon>Endopterygota</taxon>
        <taxon>Diptera</taxon>
        <taxon>Brachycera</taxon>
        <taxon>Muscomorpha</taxon>
        <taxon>Ephydroidea</taxon>
        <taxon>Drosophilidae</taxon>
        <taxon>Drosophila</taxon>
    </lineage>
</organism>
<name>A0A484AV07_DRONA</name>
<gene>
    <name evidence="2" type="ORF">AWZ03_014137</name>
</gene>
<sequence>MSLSLSMSKDLLKNSAQLKPDQQPPLPHHKHEIGEVFQDEQNMAAILMRRHMETGDLIMTLSSGQLQQQQQEQQQQ</sequence>
<evidence type="ECO:0000313" key="3">
    <source>
        <dbReference type="Proteomes" id="UP000295192"/>
    </source>
</evidence>
<dbReference type="Proteomes" id="UP000295192">
    <property type="component" value="Unassembled WGS sequence"/>
</dbReference>
<accession>A0A484AV07</accession>
<reference evidence="2 3" key="1">
    <citation type="journal article" date="2019" name="J. Hered.">
        <title>An Improved Genome Assembly for Drosophila navojoa, the Basal Species in the mojavensis Cluster.</title>
        <authorList>
            <person name="Vanderlinde T."/>
            <person name="Dupim E.G."/>
            <person name="Nazario-Yepiz N.O."/>
            <person name="Carvalho A.B."/>
        </authorList>
    </citation>
    <scope>NUCLEOTIDE SEQUENCE [LARGE SCALE GENOMIC DNA]</scope>
    <source>
        <strain evidence="2">Navoj_Jal97</strain>
        <tissue evidence="2">Whole organism</tissue>
    </source>
</reference>
<dbReference type="EMBL" id="LSRL02001045">
    <property type="protein sequence ID" value="TDG39441.1"/>
    <property type="molecule type" value="Genomic_DNA"/>
</dbReference>
<dbReference type="AlphaFoldDB" id="A0A484AV07"/>
<feature type="region of interest" description="Disordered" evidence="1">
    <location>
        <begin position="1"/>
        <end position="29"/>
    </location>
</feature>